<proteinExistence type="predicted"/>
<accession>A0A8S1CNT7</accession>
<protein>
    <recommendedName>
        <fullName evidence="3">C-type lectin domain-containing protein</fullName>
    </recommendedName>
</protein>
<dbReference type="EMBL" id="CADEPI010000057">
    <property type="protein sequence ID" value="CAB3371006.1"/>
    <property type="molecule type" value="Genomic_DNA"/>
</dbReference>
<dbReference type="InterPro" id="IPR016187">
    <property type="entry name" value="CTDL_fold"/>
</dbReference>
<sequence length="605" mass="65107">MKVVGSKHNGTLMTILVDTYYAICAIAFLLLAQADATEVFKIKGLGNVQIKKGYFGGATTLLITKIRRKHIIKCCGKNTCYSKTLNKTHQARSTSVLYTPVSSTKETKKETTLSNLATTDGLEQYYTSFVELTEQSTSSIRIPSTKTMLTATAPPTEASSKSSMSTSVAYSATKTNFDLLTTSEITSRSPTTIKLTISITEKGSPPDKLIQQPTTIEELQSWPPTTPTSFLETFSATNTSETSTSMTTTTQPPTTVEISSSSSTKISSTTNMLVATASPTVASSKAVMSSSVAYSVTYLSITTTLMTTTTQSPSTTAQPSATNMLVARASPSVASIKAVMSSSVAYSASYSSTTATLMTTTTQSPSTTAKASATTMLVARSSPTAGSSKTSMSSSVAYSATYSITTSTTIKSTVQPLSTITPSPFAAPFKVGNCTLSKCPQESNCTINPQLVAPNGTFYPVPTSVGRYAQACKTTLFVSRFMLTNFEARDYCCSLGMVLMSLHDMTKKDCFLNYYTQANFSPVDYFFVDGVDTSCSDKIGWCHAKILTDWKTAPWCDQEPNYFNGTDNCIGLKVKRNSLWPPVLAASCILDENCFYQRYFICEIP</sequence>
<evidence type="ECO:0000256" key="2">
    <source>
        <dbReference type="SAM" id="Phobius"/>
    </source>
</evidence>
<dbReference type="CDD" id="cd00037">
    <property type="entry name" value="CLECT"/>
    <property type="match status" value="1"/>
</dbReference>
<feature type="domain" description="C-type lectin" evidence="3">
    <location>
        <begin position="487"/>
        <end position="603"/>
    </location>
</feature>
<organism evidence="4 5">
    <name type="scientific">Cloeon dipterum</name>
    <dbReference type="NCBI Taxonomy" id="197152"/>
    <lineage>
        <taxon>Eukaryota</taxon>
        <taxon>Metazoa</taxon>
        <taxon>Ecdysozoa</taxon>
        <taxon>Arthropoda</taxon>
        <taxon>Hexapoda</taxon>
        <taxon>Insecta</taxon>
        <taxon>Pterygota</taxon>
        <taxon>Palaeoptera</taxon>
        <taxon>Ephemeroptera</taxon>
        <taxon>Pisciforma</taxon>
        <taxon>Baetidae</taxon>
        <taxon>Cloeon</taxon>
    </lineage>
</organism>
<keyword evidence="2" id="KW-0812">Transmembrane</keyword>
<reference evidence="4 5" key="1">
    <citation type="submission" date="2020-04" db="EMBL/GenBank/DDBJ databases">
        <authorList>
            <person name="Alioto T."/>
            <person name="Alioto T."/>
            <person name="Gomez Garrido J."/>
        </authorList>
    </citation>
    <scope>NUCLEOTIDE SEQUENCE [LARGE SCALE GENOMIC DNA]</scope>
</reference>
<name>A0A8S1CNT7_9INSE</name>
<dbReference type="SUPFAM" id="SSF56436">
    <property type="entry name" value="C-type lectin-like"/>
    <property type="match status" value="1"/>
</dbReference>
<dbReference type="AlphaFoldDB" id="A0A8S1CNT7"/>
<comment type="caution">
    <text evidence="4">The sequence shown here is derived from an EMBL/GenBank/DDBJ whole genome shotgun (WGS) entry which is preliminary data.</text>
</comment>
<dbReference type="Gene3D" id="3.10.100.10">
    <property type="entry name" value="Mannose-Binding Protein A, subunit A"/>
    <property type="match status" value="1"/>
</dbReference>
<evidence type="ECO:0000259" key="3">
    <source>
        <dbReference type="PROSITE" id="PS50041"/>
    </source>
</evidence>
<evidence type="ECO:0000256" key="1">
    <source>
        <dbReference type="SAM" id="MobiDB-lite"/>
    </source>
</evidence>
<keyword evidence="2" id="KW-1133">Transmembrane helix</keyword>
<evidence type="ECO:0000313" key="5">
    <source>
        <dbReference type="Proteomes" id="UP000494165"/>
    </source>
</evidence>
<dbReference type="InterPro" id="IPR001304">
    <property type="entry name" value="C-type_lectin-like"/>
</dbReference>
<evidence type="ECO:0000313" key="4">
    <source>
        <dbReference type="EMBL" id="CAB3371006.1"/>
    </source>
</evidence>
<feature type="transmembrane region" description="Helical" evidence="2">
    <location>
        <begin position="12"/>
        <end position="32"/>
    </location>
</feature>
<feature type="region of interest" description="Disordered" evidence="1">
    <location>
        <begin position="236"/>
        <end position="263"/>
    </location>
</feature>
<dbReference type="Proteomes" id="UP000494165">
    <property type="component" value="Unassembled WGS sequence"/>
</dbReference>
<keyword evidence="2" id="KW-0472">Membrane</keyword>
<dbReference type="PROSITE" id="PS50041">
    <property type="entry name" value="C_TYPE_LECTIN_2"/>
    <property type="match status" value="1"/>
</dbReference>
<dbReference type="InterPro" id="IPR016186">
    <property type="entry name" value="C-type_lectin-like/link_sf"/>
</dbReference>
<keyword evidence="5" id="KW-1185">Reference proteome</keyword>
<gene>
    <name evidence="4" type="ORF">CLODIP_2_CD08341</name>
</gene>